<feature type="compositionally biased region" description="Acidic residues" evidence="3">
    <location>
        <begin position="240"/>
        <end position="252"/>
    </location>
</feature>
<name>G0V1Y8_TRYCI</name>
<dbReference type="PRINTS" id="PR00472">
    <property type="entry name" value="CASNKINASEII"/>
</dbReference>
<dbReference type="FunFam" id="1.10.1820.10:FF:000011">
    <property type="entry name" value="Casein kinase II subunit beta"/>
    <property type="match status" value="1"/>
</dbReference>
<dbReference type="SUPFAM" id="SSF57798">
    <property type="entry name" value="Casein kinase II beta subunit"/>
    <property type="match status" value="1"/>
</dbReference>
<dbReference type="InterPro" id="IPR016149">
    <property type="entry name" value="Casein_kin_II_reg-sub_N"/>
</dbReference>
<feature type="region of interest" description="Disordered" evidence="3">
    <location>
        <begin position="224"/>
        <end position="292"/>
    </location>
</feature>
<dbReference type="InterPro" id="IPR000704">
    <property type="entry name" value="Casein_kinase_II_reg-sub"/>
</dbReference>
<dbReference type="Pfam" id="PF01214">
    <property type="entry name" value="CK_II_beta"/>
    <property type="match status" value="1"/>
</dbReference>
<evidence type="ECO:0000256" key="1">
    <source>
        <dbReference type="ARBA" id="ARBA00006941"/>
    </source>
</evidence>
<evidence type="ECO:0000256" key="2">
    <source>
        <dbReference type="RuleBase" id="RU361268"/>
    </source>
</evidence>
<dbReference type="AlphaFoldDB" id="G0V1Y8"/>
<dbReference type="InterPro" id="IPR035991">
    <property type="entry name" value="Casein_kinase_II_beta-like"/>
</dbReference>
<evidence type="ECO:0000256" key="3">
    <source>
        <dbReference type="SAM" id="MobiDB-lite"/>
    </source>
</evidence>
<dbReference type="FunFam" id="2.20.25.20:FF:000001">
    <property type="entry name" value="Casein kinase II subunit beta"/>
    <property type="match status" value="1"/>
</dbReference>
<organism evidence="4">
    <name type="scientific">Trypanosoma congolense (strain IL3000)</name>
    <dbReference type="NCBI Taxonomy" id="1068625"/>
    <lineage>
        <taxon>Eukaryota</taxon>
        <taxon>Discoba</taxon>
        <taxon>Euglenozoa</taxon>
        <taxon>Kinetoplastea</taxon>
        <taxon>Metakinetoplastina</taxon>
        <taxon>Trypanosomatida</taxon>
        <taxon>Trypanosomatidae</taxon>
        <taxon>Trypanosoma</taxon>
        <taxon>Nannomonas</taxon>
    </lineage>
</organism>
<dbReference type="Gene3D" id="2.20.25.20">
    <property type="match status" value="1"/>
</dbReference>
<dbReference type="Gene3D" id="1.10.1820.10">
    <property type="entry name" value="protein kinase ck2 holoenzyme, chain C, domain 1"/>
    <property type="match status" value="1"/>
</dbReference>
<dbReference type="PANTHER" id="PTHR11740">
    <property type="entry name" value="CASEIN KINASE II SUBUNIT BETA"/>
    <property type="match status" value="1"/>
</dbReference>
<comment type="similarity">
    <text evidence="1 2">Belongs to the casein kinase 2 subunit beta family.</text>
</comment>
<gene>
    <name evidence="4" type="ORF">TCIL3000_11_11480</name>
</gene>
<dbReference type="PANTHER" id="PTHR11740:SF0">
    <property type="entry name" value="CASEIN KINASE II SUBUNIT BETA"/>
    <property type="match status" value="1"/>
</dbReference>
<sequence>MSYPMFTGEYSDDRPGFDEEVDEEVIPWIVWFCEMKSHEFFCVVDRDFIDDDFNLTGLSTMVSFYHYALDLILDLETQSNSRLTDEQQRLVESSAETLYGLIHARFITTPRGLKLMEEKFAEAEFGRCPRVFCGGQAVLPVGQSDVVRESSVKLFCPKCQDIYYPRSSRHRMLDGAFWGTTFPHLFLMHLRESGKLIPRPKQQYVPRIYGFRLHNREKCVHEDSVDQTGGAGGAAAGAGECDDDDERQEDEQQQTCAVDAGLGDTLMNTPNSRKGRGSARDSKDDMEDTLRR</sequence>
<dbReference type="SMART" id="SM01085">
    <property type="entry name" value="CK_II_beta"/>
    <property type="match status" value="1"/>
</dbReference>
<feature type="compositionally biased region" description="Basic and acidic residues" evidence="3">
    <location>
        <begin position="278"/>
        <end position="292"/>
    </location>
</feature>
<dbReference type="VEuPathDB" id="TriTrypDB:TcIL3000.11.11480"/>
<dbReference type="GO" id="GO:0019887">
    <property type="term" value="F:protein kinase regulator activity"/>
    <property type="evidence" value="ECO:0007669"/>
    <property type="project" value="InterPro"/>
</dbReference>
<dbReference type="EMBL" id="HE575324">
    <property type="protein sequence ID" value="CCC95659.1"/>
    <property type="molecule type" value="Genomic_DNA"/>
</dbReference>
<dbReference type="GO" id="GO:0005956">
    <property type="term" value="C:protein kinase CK2 complex"/>
    <property type="evidence" value="ECO:0007669"/>
    <property type="project" value="UniProtKB-UniRule"/>
</dbReference>
<accession>G0V1Y8</accession>
<proteinExistence type="inferred from homology"/>
<protein>
    <recommendedName>
        <fullName evidence="2">Casein kinase II subunit beta</fullName>
        <shortName evidence="2">CK II beta</shortName>
    </recommendedName>
</protein>
<reference evidence="4" key="1">
    <citation type="journal article" date="2012" name="Proc. Natl. Acad. Sci. U.S.A.">
        <title>Antigenic diversity is generated by distinct evolutionary mechanisms in African trypanosome species.</title>
        <authorList>
            <person name="Jackson A.P."/>
            <person name="Berry A."/>
            <person name="Aslett M."/>
            <person name="Allison H.C."/>
            <person name="Burton P."/>
            <person name="Vavrova-Anderson J."/>
            <person name="Brown R."/>
            <person name="Browne H."/>
            <person name="Corton N."/>
            <person name="Hauser H."/>
            <person name="Gamble J."/>
            <person name="Gilderthorp R."/>
            <person name="Marcello L."/>
            <person name="McQuillan J."/>
            <person name="Otto T.D."/>
            <person name="Quail M.A."/>
            <person name="Sanders M.J."/>
            <person name="van Tonder A."/>
            <person name="Ginger M.L."/>
            <person name="Field M.C."/>
            <person name="Barry J.D."/>
            <person name="Hertz-Fowler C."/>
            <person name="Berriman M."/>
        </authorList>
    </citation>
    <scope>NUCLEOTIDE SEQUENCE</scope>
    <source>
        <strain evidence="4">IL3000</strain>
    </source>
</reference>
<dbReference type="PROSITE" id="PS01101">
    <property type="entry name" value="CK2_BETA"/>
    <property type="match status" value="1"/>
</dbReference>
<evidence type="ECO:0000313" key="4">
    <source>
        <dbReference type="EMBL" id="CCC95659.1"/>
    </source>
</evidence>
<comment type="subunit">
    <text evidence="2">Tetramer of two alpha and two beta subunits.</text>
</comment>
<dbReference type="GO" id="GO:0005737">
    <property type="term" value="C:cytoplasm"/>
    <property type="evidence" value="ECO:0007669"/>
    <property type="project" value="TreeGrafter"/>
</dbReference>